<dbReference type="PANTHER" id="PTHR43542:SF1">
    <property type="entry name" value="METHYLTRANSFERASE"/>
    <property type="match status" value="1"/>
</dbReference>
<dbReference type="PANTHER" id="PTHR43542">
    <property type="entry name" value="METHYLTRANSFERASE"/>
    <property type="match status" value="1"/>
</dbReference>
<name>A0A6J6T1B1_9ZZZZ</name>
<proteinExistence type="predicted"/>
<dbReference type="Gene3D" id="3.40.50.150">
    <property type="entry name" value="Vaccinia Virus protein VP39"/>
    <property type="match status" value="1"/>
</dbReference>
<evidence type="ECO:0000313" key="4">
    <source>
        <dbReference type="EMBL" id="CAB4740921.1"/>
    </source>
</evidence>
<feature type="region of interest" description="Disordered" evidence="3">
    <location>
        <begin position="1"/>
        <end position="27"/>
    </location>
</feature>
<dbReference type="InterPro" id="IPR002052">
    <property type="entry name" value="DNA_methylase_N6_adenine_CS"/>
</dbReference>
<dbReference type="InterPro" id="IPR029063">
    <property type="entry name" value="SAM-dependent_MTases_sf"/>
</dbReference>
<dbReference type="Pfam" id="PF03602">
    <property type="entry name" value="Cons_hypoth95"/>
    <property type="match status" value="1"/>
</dbReference>
<dbReference type="GO" id="GO:0003676">
    <property type="term" value="F:nucleic acid binding"/>
    <property type="evidence" value="ECO:0007669"/>
    <property type="project" value="InterPro"/>
</dbReference>
<dbReference type="AlphaFoldDB" id="A0A6J6T1B1"/>
<dbReference type="CDD" id="cd02440">
    <property type="entry name" value="AdoMet_MTases"/>
    <property type="match status" value="1"/>
</dbReference>
<gene>
    <name evidence="4" type="ORF">UFOPK2788_00774</name>
</gene>
<dbReference type="NCBIfam" id="TIGR00095">
    <property type="entry name" value="16S rRNA (guanine(966)-N(2))-methyltransferase RsmD"/>
    <property type="match status" value="1"/>
</dbReference>
<evidence type="ECO:0000256" key="1">
    <source>
        <dbReference type="ARBA" id="ARBA00022603"/>
    </source>
</evidence>
<keyword evidence="1" id="KW-0489">Methyltransferase</keyword>
<dbReference type="PROSITE" id="PS00092">
    <property type="entry name" value="N6_MTASE"/>
    <property type="match status" value="1"/>
</dbReference>
<organism evidence="4">
    <name type="scientific">freshwater metagenome</name>
    <dbReference type="NCBI Taxonomy" id="449393"/>
    <lineage>
        <taxon>unclassified sequences</taxon>
        <taxon>metagenomes</taxon>
        <taxon>ecological metagenomes</taxon>
    </lineage>
</organism>
<dbReference type="GO" id="GO:0008168">
    <property type="term" value="F:methyltransferase activity"/>
    <property type="evidence" value="ECO:0007669"/>
    <property type="project" value="UniProtKB-KW"/>
</dbReference>
<keyword evidence="2" id="KW-0808">Transferase</keyword>
<dbReference type="PIRSF" id="PIRSF004553">
    <property type="entry name" value="CHP00095"/>
    <property type="match status" value="1"/>
</dbReference>
<protein>
    <submittedName>
        <fullName evidence="4">Unannotated protein</fullName>
    </submittedName>
</protein>
<dbReference type="GO" id="GO:0031167">
    <property type="term" value="P:rRNA methylation"/>
    <property type="evidence" value="ECO:0007669"/>
    <property type="project" value="InterPro"/>
</dbReference>
<reference evidence="4" key="1">
    <citation type="submission" date="2020-05" db="EMBL/GenBank/DDBJ databases">
        <authorList>
            <person name="Chiriac C."/>
            <person name="Salcher M."/>
            <person name="Ghai R."/>
            <person name="Kavagutti S V."/>
        </authorList>
    </citation>
    <scope>NUCLEOTIDE SEQUENCE</scope>
</reference>
<accession>A0A6J6T1B1</accession>
<dbReference type="SUPFAM" id="SSF53335">
    <property type="entry name" value="S-adenosyl-L-methionine-dependent methyltransferases"/>
    <property type="match status" value="1"/>
</dbReference>
<dbReference type="InterPro" id="IPR004398">
    <property type="entry name" value="RNA_MeTrfase_RsmD"/>
</dbReference>
<evidence type="ECO:0000256" key="3">
    <source>
        <dbReference type="SAM" id="MobiDB-lite"/>
    </source>
</evidence>
<evidence type="ECO:0000256" key="2">
    <source>
        <dbReference type="ARBA" id="ARBA00022679"/>
    </source>
</evidence>
<sequence length="203" mass="21714">MRIIAGSSKGKGLLSPTGKTRPTSDRAREGLFSSLESEFGSMSELNFLDLYSGSGAVGVEALSRGAANVYSVEDHAPTASIASKNFALVNSASGKFTVLTSSAERFVGTPHQLAFDIIFMDPPYDVANDVIEKLLSDICTNNLLKRNGIVAIERETKKAQFTWPAPFIAEKVRSYGQGSIFYGGYSASVLPRIASSALDHLIP</sequence>
<dbReference type="EMBL" id="CAEZYV010000118">
    <property type="protein sequence ID" value="CAB4740921.1"/>
    <property type="molecule type" value="Genomic_DNA"/>
</dbReference>